<proteinExistence type="predicted"/>
<evidence type="ECO:0000256" key="1">
    <source>
        <dbReference type="SAM" id="Phobius"/>
    </source>
</evidence>
<dbReference type="EMBL" id="LKCN02000003">
    <property type="protein sequence ID" value="RCI15019.1"/>
    <property type="molecule type" value="Genomic_DNA"/>
</dbReference>
<accession>A0A367LKS4</accession>
<gene>
    <name evidence="2" type="ORF">L249_7068</name>
</gene>
<comment type="caution">
    <text evidence="2">The sequence shown here is derived from an EMBL/GenBank/DDBJ whole genome shotgun (WGS) entry which is preliminary data.</text>
</comment>
<keyword evidence="1" id="KW-0812">Transmembrane</keyword>
<sequence length="59" mass="6971">MPSIITTIPTLKTLNYYLISIIYYRILLLVARRANPRQYLRLPLPYCYLAKADLLCRPL</sequence>
<keyword evidence="1" id="KW-1133">Transmembrane helix</keyword>
<keyword evidence="1" id="KW-0472">Membrane</keyword>
<evidence type="ECO:0000313" key="3">
    <source>
        <dbReference type="Proteomes" id="UP000253664"/>
    </source>
</evidence>
<reference evidence="2 3" key="1">
    <citation type="journal article" date="2015" name="BMC Genomics">
        <title>Insights from the genome of Ophiocordyceps polyrhachis-furcata to pathogenicity and host specificity in insect fungi.</title>
        <authorList>
            <person name="Wichadakul D."/>
            <person name="Kobmoo N."/>
            <person name="Ingsriswang S."/>
            <person name="Tangphatsornruang S."/>
            <person name="Chantasingh D."/>
            <person name="Luangsa-ard J.J."/>
            <person name="Eurwilaichitr L."/>
        </authorList>
    </citation>
    <scope>NUCLEOTIDE SEQUENCE [LARGE SCALE GENOMIC DNA]</scope>
    <source>
        <strain evidence="2 3">BCC 54312</strain>
    </source>
</reference>
<dbReference type="Proteomes" id="UP000253664">
    <property type="component" value="Unassembled WGS sequence"/>
</dbReference>
<dbReference type="AlphaFoldDB" id="A0A367LKS4"/>
<protein>
    <submittedName>
        <fullName evidence="2">Uncharacterized protein</fullName>
    </submittedName>
</protein>
<feature type="transmembrane region" description="Helical" evidence="1">
    <location>
        <begin position="14"/>
        <end position="31"/>
    </location>
</feature>
<organism evidence="2 3">
    <name type="scientific">Ophiocordyceps polyrhachis-furcata BCC 54312</name>
    <dbReference type="NCBI Taxonomy" id="1330021"/>
    <lineage>
        <taxon>Eukaryota</taxon>
        <taxon>Fungi</taxon>
        <taxon>Dikarya</taxon>
        <taxon>Ascomycota</taxon>
        <taxon>Pezizomycotina</taxon>
        <taxon>Sordariomycetes</taxon>
        <taxon>Hypocreomycetidae</taxon>
        <taxon>Hypocreales</taxon>
        <taxon>Ophiocordycipitaceae</taxon>
        <taxon>Ophiocordyceps</taxon>
    </lineage>
</organism>
<evidence type="ECO:0000313" key="2">
    <source>
        <dbReference type="EMBL" id="RCI15019.1"/>
    </source>
</evidence>
<keyword evidence="3" id="KW-1185">Reference proteome</keyword>
<name>A0A367LKS4_9HYPO</name>